<dbReference type="InterPro" id="IPR036412">
    <property type="entry name" value="HAD-like_sf"/>
</dbReference>
<dbReference type="RefSeq" id="WP_140924119.1">
    <property type="nucleotide sequence ID" value="NZ_QUBF01000002.1"/>
</dbReference>
<dbReference type="InterPro" id="IPR050155">
    <property type="entry name" value="HAD-like_hydrolase_sf"/>
</dbReference>
<dbReference type="Gene3D" id="1.10.150.240">
    <property type="entry name" value="Putative phosphatase, domain 2"/>
    <property type="match status" value="1"/>
</dbReference>
<evidence type="ECO:0000313" key="2">
    <source>
        <dbReference type="Proteomes" id="UP000784700"/>
    </source>
</evidence>
<reference evidence="1" key="1">
    <citation type="submission" date="2018-08" db="EMBL/GenBank/DDBJ databases">
        <title>Comparative genomics of wild bee and flower associated Lactobacillus reveals potential adaptation to the bee host.</title>
        <authorList>
            <person name="Vuong H.Q."/>
            <person name="Mcfrederick Q.S."/>
        </authorList>
    </citation>
    <scope>NUCLEOTIDE SEQUENCE</scope>
    <source>
        <strain evidence="1">HV_63</strain>
    </source>
</reference>
<dbReference type="EMBL" id="QUBG01000002">
    <property type="protein sequence ID" value="TPR45136.1"/>
    <property type="molecule type" value="Genomic_DNA"/>
</dbReference>
<dbReference type="Gene3D" id="3.40.50.1000">
    <property type="entry name" value="HAD superfamily/HAD-like"/>
    <property type="match status" value="1"/>
</dbReference>
<proteinExistence type="predicted"/>
<dbReference type="PANTHER" id="PTHR43434:SF25">
    <property type="entry name" value="PHOSPHOGLYCOLATE PHOSPHATASE"/>
    <property type="match status" value="1"/>
</dbReference>
<sequence>MQKNIFWDFDGTLFDTYPIMVDSFADALEAMNIDEMEIDKCDILLTMRQHSLGTALQKFAAEFSINKEELSGIYHKFEKEDIVNAQPFLNVDKVLKMVDDQGGKNYLLTHRDNFALNLLQDFNLRHFFADIVTKNQAFKRKPDPEALNYLIQKHNISRSDAMMIGDRKLDIDAAHNASIKGCLFDNNNIIESKGNPEIEINNYYDFLQKYFK</sequence>
<dbReference type="GO" id="GO:0005829">
    <property type="term" value="C:cytosol"/>
    <property type="evidence" value="ECO:0007669"/>
    <property type="project" value="TreeGrafter"/>
</dbReference>
<dbReference type="GO" id="GO:0008967">
    <property type="term" value="F:phosphoglycolate phosphatase activity"/>
    <property type="evidence" value="ECO:0007669"/>
    <property type="project" value="TreeGrafter"/>
</dbReference>
<dbReference type="AlphaFoldDB" id="A0A9Q8MU07"/>
<protein>
    <submittedName>
        <fullName evidence="1">Phosphatase</fullName>
    </submittedName>
</protein>
<name>A0A9Q8MU07_9LACO</name>
<dbReference type="InterPro" id="IPR006439">
    <property type="entry name" value="HAD-SF_hydro_IA"/>
</dbReference>
<accession>A0A9Q8MU07</accession>
<dbReference type="Proteomes" id="UP000784700">
    <property type="component" value="Unassembled WGS sequence"/>
</dbReference>
<evidence type="ECO:0000313" key="1">
    <source>
        <dbReference type="EMBL" id="TPR45136.1"/>
    </source>
</evidence>
<dbReference type="GeneID" id="58108105"/>
<dbReference type="Pfam" id="PF13419">
    <property type="entry name" value="HAD_2"/>
    <property type="match status" value="1"/>
</dbReference>
<dbReference type="PANTHER" id="PTHR43434">
    <property type="entry name" value="PHOSPHOGLYCOLATE PHOSPHATASE"/>
    <property type="match status" value="1"/>
</dbReference>
<dbReference type="GO" id="GO:0006281">
    <property type="term" value="P:DNA repair"/>
    <property type="evidence" value="ECO:0007669"/>
    <property type="project" value="TreeGrafter"/>
</dbReference>
<dbReference type="InterPro" id="IPR041492">
    <property type="entry name" value="HAD_2"/>
</dbReference>
<dbReference type="InterPro" id="IPR023198">
    <property type="entry name" value="PGP-like_dom2"/>
</dbReference>
<gene>
    <name evidence="1" type="ORF">DY130_02785</name>
</gene>
<dbReference type="SUPFAM" id="SSF56784">
    <property type="entry name" value="HAD-like"/>
    <property type="match status" value="1"/>
</dbReference>
<organism evidence="1 2">
    <name type="scientific">Apilactobacillus micheneri</name>
    <dbReference type="NCBI Taxonomy" id="1899430"/>
    <lineage>
        <taxon>Bacteria</taxon>
        <taxon>Bacillati</taxon>
        <taxon>Bacillota</taxon>
        <taxon>Bacilli</taxon>
        <taxon>Lactobacillales</taxon>
        <taxon>Lactobacillaceae</taxon>
        <taxon>Apilactobacillus</taxon>
    </lineage>
</organism>
<dbReference type="NCBIfam" id="TIGR01549">
    <property type="entry name" value="HAD-SF-IA-v1"/>
    <property type="match status" value="1"/>
</dbReference>
<dbReference type="SFLD" id="SFLDG01129">
    <property type="entry name" value="C1.5:_HAD__Beta-PGM__Phosphata"/>
    <property type="match status" value="1"/>
</dbReference>
<comment type="caution">
    <text evidence="1">The sequence shown here is derived from an EMBL/GenBank/DDBJ whole genome shotgun (WGS) entry which is preliminary data.</text>
</comment>
<dbReference type="SFLD" id="SFLDS00003">
    <property type="entry name" value="Haloacid_Dehalogenase"/>
    <property type="match status" value="1"/>
</dbReference>
<dbReference type="InterPro" id="IPR023214">
    <property type="entry name" value="HAD_sf"/>
</dbReference>